<evidence type="ECO:0000313" key="2">
    <source>
        <dbReference type="Proteomes" id="UP000070700"/>
    </source>
</evidence>
<dbReference type="Gene3D" id="6.10.140.2220">
    <property type="match status" value="1"/>
</dbReference>
<dbReference type="AlphaFoldDB" id="A0A194X0V4"/>
<keyword evidence="2" id="KW-1185">Reference proteome</keyword>
<dbReference type="InParanoid" id="A0A194X0V4"/>
<dbReference type="RefSeq" id="XP_018068183.1">
    <property type="nucleotide sequence ID" value="XM_018205376.1"/>
</dbReference>
<dbReference type="SUPFAM" id="SSF144232">
    <property type="entry name" value="HIT/MYND zinc finger-like"/>
    <property type="match status" value="1"/>
</dbReference>
<evidence type="ECO:0008006" key="3">
    <source>
        <dbReference type="Google" id="ProtNLM"/>
    </source>
</evidence>
<dbReference type="EMBL" id="KQ947421">
    <property type="protein sequence ID" value="KUJ13828.1"/>
    <property type="molecule type" value="Genomic_DNA"/>
</dbReference>
<sequence>MLSSLQLNRETGTMQACHVMPYCGPEHQVAHRNDHKKLCNAIKESKEHLDLEEQKLRDLPPDAFHPAKIFEEHAGEFWGLMETRPYMQARFGFVDALTKIKTTNSVQLAFDNAWDMLRLCRSDNMGLRDLVPSLFLRLGRDQECYDFLKWYADDEYDWGDMSLPFLDLKDADVFEPVDKFVEEFADTSHAIALTLIKIRLLLELRNLKDLEIVGEKLPREMLDNVQDQLLSHAISINPRKKVILEKGDEFDDLMSELKLQINELHVAVHKGNKYFWRFLLHPGQALTSPISAYSSDSYEEMVLYLQYCYDSWVETPGAITIIQQLEDDEFLDEDDDTYEVIDE</sequence>
<dbReference type="KEGG" id="psco:LY89DRAFT_148531"/>
<organism evidence="1 2">
    <name type="scientific">Mollisia scopiformis</name>
    <name type="common">Conifer needle endophyte fungus</name>
    <name type="synonym">Phialocephala scopiformis</name>
    <dbReference type="NCBI Taxonomy" id="149040"/>
    <lineage>
        <taxon>Eukaryota</taxon>
        <taxon>Fungi</taxon>
        <taxon>Dikarya</taxon>
        <taxon>Ascomycota</taxon>
        <taxon>Pezizomycotina</taxon>
        <taxon>Leotiomycetes</taxon>
        <taxon>Helotiales</taxon>
        <taxon>Mollisiaceae</taxon>
        <taxon>Mollisia</taxon>
    </lineage>
</organism>
<name>A0A194X0V4_MOLSC</name>
<accession>A0A194X0V4</accession>
<dbReference type="OrthoDB" id="5952526at2759"/>
<evidence type="ECO:0000313" key="1">
    <source>
        <dbReference type="EMBL" id="KUJ13828.1"/>
    </source>
</evidence>
<protein>
    <recommendedName>
        <fullName evidence="3">Suppressor of anucleate metulae protein B</fullName>
    </recommendedName>
</protein>
<gene>
    <name evidence="1" type="ORF">LY89DRAFT_148531</name>
</gene>
<dbReference type="Proteomes" id="UP000070700">
    <property type="component" value="Unassembled WGS sequence"/>
</dbReference>
<reference evidence="1 2" key="1">
    <citation type="submission" date="2015-10" db="EMBL/GenBank/DDBJ databases">
        <title>Full genome of DAOMC 229536 Phialocephala scopiformis, a fungal endophyte of spruce producing the potent anti-insectan compound rugulosin.</title>
        <authorList>
            <consortium name="DOE Joint Genome Institute"/>
            <person name="Walker A.K."/>
            <person name="Frasz S.L."/>
            <person name="Seifert K.A."/>
            <person name="Miller J.D."/>
            <person name="Mondo S.J."/>
            <person name="Labutti K."/>
            <person name="Lipzen A."/>
            <person name="Dockter R."/>
            <person name="Kennedy M."/>
            <person name="Grigoriev I.V."/>
            <person name="Spatafora J.W."/>
        </authorList>
    </citation>
    <scope>NUCLEOTIDE SEQUENCE [LARGE SCALE GENOMIC DNA]</scope>
    <source>
        <strain evidence="1 2">CBS 120377</strain>
    </source>
</reference>
<proteinExistence type="predicted"/>
<dbReference type="GeneID" id="28815102"/>